<evidence type="ECO:0000256" key="1">
    <source>
        <dbReference type="ARBA" id="ARBA00006432"/>
    </source>
</evidence>
<dbReference type="PROSITE" id="PS00455">
    <property type="entry name" value="AMP_BINDING"/>
    <property type="match status" value="1"/>
</dbReference>
<dbReference type="AlphaFoldDB" id="A0A368XUT4"/>
<dbReference type="InterPro" id="IPR000873">
    <property type="entry name" value="AMP-dep_synth/lig_dom"/>
</dbReference>
<keyword evidence="2 5" id="KW-0436">Ligase</keyword>
<keyword evidence="6" id="KW-1185">Reference proteome</keyword>
<accession>A0A368XUT4</accession>
<comment type="caution">
    <text evidence="5">The sequence shown here is derived from an EMBL/GenBank/DDBJ whole genome shotgun (WGS) entry which is preliminary data.</text>
</comment>
<dbReference type="PANTHER" id="PTHR43201:SF5">
    <property type="entry name" value="MEDIUM-CHAIN ACYL-COA LIGASE ACSF2, MITOCHONDRIAL"/>
    <property type="match status" value="1"/>
</dbReference>
<gene>
    <name evidence="5" type="ORF">DES41_104543</name>
</gene>
<proteinExistence type="inferred from homology"/>
<reference evidence="5 6" key="1">
    <citation type="submission" date="2018-07" db="EMBL/GenBank/DDBJ databases">
        <title>Genomic Encyclopedia of Type Strains, Phase IV (KMG-IV): sequencing the most valuable type-strain genomes for metagenomic binning, comparative biology and taxonomic classification.</title>
        <authorList>
            <person name="Goeker M."/>
        </authorList>
    </citation>
    <scope>NUCLEOTIDE SEQUENCE [LARGE SCALE GENOMIC DNA]</scope>
    <source>
        <strain evidence="5 6">DSM 21634</strain>
    </source>
</reference>
<feature type="domain" description="AMP-dependent synthetase/ligase" evidence="3">
    <location>
        <begin position="15"/>
        <end position="371"/>
    </location>
</feature>
<dbReference type="Gene3D" id="3.30.300.30">
    <property type="match status" value="1"/>
</dbReference>
<organism evidence="5 6">
    <name type="scientific">Pseudorhodoferax soli</name>
    <dbReference type="NCBI Taxonomy" id="545864"/>
    <lineage>
        <taxon>Bacteria</taxon>
        <taxon>Pseudomonadati</taxon>
        <taxon>Pseudomonadota</taxon>
        <taxon>Betaproteobacteria</taxon>
        <taxon>Burkholderiales</taxon>
        <taxon>Comamonadaceae</taxon>
    </lineage>
</organism>
<dbReference type="InterPro" id="IPR025110">
    <property type="entry name" value="AMP-bd_C"/>
</dbReference>
<dbReference type="Pfam" id="PF13193">
    <property type="entry name" value="AMP-binding_C"/>
    <property type="match status" value="1"/>
</dbReference>
<dbReference type="InterPro" id="IPR045851">
    <property type="entry name" value="AMP-bd_C_sf"/>
</dbReference>
<dbReference type="RefSeq" id="WP_114468906.1">
    <property type="nucleotide sequence ID" value="NZ_QPJK01000004.1"/>
</dbReference>
<dbReference type="EMBL" id="QPJK01000004">
    <property type="protein sequence ID" value="RCW71723.1"/>
    <property type="molecule type" value="Genomic_DNA"/>
</dbReference>
<evidence type="ECO:0000313" key="6">
    <source>
        <dbReference type="Proteomes" id="UP000252884"/>
    </source>
</evidence>
<dbReference type="InterPro" id="IPR042099">
    <property type="entry name" value="ANL_N_sf"/>
</dbReference>
<dbReference type="Proteomes" id="UP000252884">
    <property type="component" value="Unassembled WGS sequence"/>
</dbReference>
<dbReference type="Gene3D" id="3.40.50.12780">
    <property type="entry name" value="N-terminal domain of ligase-like"/>
    <property type="match status" value="1"/>
</dbReference>
<evidence type="ECO:0000313" key="5">
    <source>
        <dbReference type="EMBL" id="RCW71723.1"/>
    </source>
</evidence>
<dbReference type="InterPro" id="IPR020845">
    <property type="entry name" value="AMP-binding_CS"/>
</dbReference>
<comment type="similarity">
    <text evidence="1">Belongs to the ATP-dependent AMP-binding enzyme family.</text>
</comment>
<dbReference type="OrthoDB" id="9803968at2"/>
<feature type="domain" description="AMP-binding enzyme C-terminal" evidence="4">
    <location>
        <begin position="422"/>
        <end position="501"/>
    </location>
</feature>
<dbReference type="SUPFAM" id="SSF56801">
    <property type="entry name" value="Acetyl-CoA synthetase-like"/>
    <property type="match status" value="1"/>
</dbReference>
<dbReference type="GO" id="GO:0006631">
    <property type="term" value="P:fatty acid metabolic process"/>
    <property type="evidence" value="ECO:0007669"/>
    <property type="project" value="TreeGrafter"/>
</dbReference>
<dbReference type="Pfam" id="PF00501">
    <property type="entry name" value="AMP-binding"/>
    <property type="match status" value="1"/>
</dbReference>
<protein>
    <submittedName>
        <fullName evidence="5">Acyl-CoA synthetase (AMP-forming)/AMP-acid ligase II</fullName>
    </submittedName>
</protein>
<evidence type="ECO:0000256" key="2">
    <source>
        <dbReference type="ARBA" id="ARBA00022598"/>
    </source>
</evidence>
<dbReference type="GO" id="GO:0031956">
    <property type="term" value="F:medium-chain fatty acid-CoA ligase activity"/>
    <property type="evidence" value="ECO:0007669"/>
    <property type="project" value="TreeGrafter"/>
</dbReference>
<dbReference type="PANTHER" id="PTHR43201">
    <property type="entry name" value="ACYL-COA SYNTHETASE"/>
    <property type="match status" value="1"/>
</dbReference>
<evidence type="ECO:0000259" key="4">
    <source>
        <dbReference type="Pfam" id="PF13193"/>
    </source>
</evidence>
<evidence type="ECO:0000259" key="3">
    <source>
        <dbReference type="Pfam" id="PF00501"/>
    </source>
</evidence>
<sequence>MAAPAPPGTVFALVEHQAATRPDAVYALGCEDGRSVDFATLRMHCRATCALLERAGVAAGDTVAFVMPNGLQTLLLLLGAMYGGRCVNPVNLLSQPEQMRYVLDHSDCKLVFVAPEWEARVRALLDGIARPIALQVVDPAADRIAGAPAAAPTGGVAPPAPDATALLMYTSGTTGRPKGVMLTQANLAANAQAIGAEHALGPGDRVLGVLPLYHINAFAVTMLAPLAHGGSVAIAPRFSATAFWPQVEAQRCTWINVVPTIISFLLEGEAPPPGATAGVRFCRSASAALPPEHLRGFEQKFGIGVIETMGLTETVAPAFSNPLAPALRKLGAVGRASGCEARVIDADLRPLPDGESGEIAIRGPNVMRGYYKNPEATAAAFTPDGWLRTGDLGHRDADGFFFVTGRIKELIIKGGENIAPREIDEALLQHPAVREAAAVGVPDKHYGQEILACVVLRDGMACGSAAMEAELRAFCLDKLGRYKTPAQFRFVAELPRGPSGKVQRLKLLD</sequence>
<name>A0A368XUT4_9BURK</name>